<evidence type="ECO:0000256" key="3">
    <source>
        <dbReference type="ARBA" id="ARBA00022989"/>
    </source>
</evidence>
<feature type="transmembrane region" description="Helical" evidence="5">
    <location>
        <begin position="111"/>
        <end position="133"/>
    </location>
</feature>
<feature type="transmembrane region" description="Helical" evidence="5">
    <location>
        <begin position="6"/>
        <end position="25"/>
    </location>
</feature>
<protein>
    <recommendedName>
        <fullName evidence="8">PQ loop repeat</fullName>
    </recommendedName>
</protein>
<evidence type="ECO:0000256" key="4">
    <source>
        <dbReference type="ARBA" id="ARBA00023136"/>
    </source>
</evidence>
<comment type="subcellular location">
    <subcellularLocation>
        <location evidence="1">Membrane</location>
        <topology evidence="1">Multi-pass membrane protein</topology>
    </subcellularLocation>
</comment>
<dbReference type="RefSeq" id="WP_129646083.1">
    <property type="nucleotide sequence ID" value="NZ_LR215037.1"/>
</dbReference>
<organism evidence="6 7">
    <name type="scientific">Mycoplasmopsis maculosa</name>
    <dbReference type="NCBI Taxonomy" id="114885"/>
    <lineage>
        <taxon>Bacteria</taxon>
        <taxon>Bacillati</taxon>
        <taxon>Mycoplasmatota</taxon>
        <taxon>Mycoplasmoidales</taxon>
        <taxon>Metamycoplasmataceae</taxon>
        <taxon>Mycoplasmopsis</taxon>
    </lineage>
</organism>
<feature type="transmembrane region" description="Helical" evidence="5">
    <location>
        <begin position="178"/>
        <end position="200"/>
    </location>
</feature>
<keyword evidence="7" id="KW-1185">Reference proteome</keyword>
<feature type="transmembrane region" description="Helical" evidence="5">
    <location>
        <begin position="145"/>
        <end position="166"/>
    </location>
</feature>
<dbReference type="EMBL" id="LR215037">
    <property type="protein sequence ID" value="VEU75189.1"/>
    <property type="molecule type" value="Genomic_DNA"/>
</dbReference>
<dbReference type="GO" id="GO:0016020">
    <property type="term" value="C:membrane"/>
    <property type="evidence" value="ECO:0007669"/>
    <property type="project" value="UniProtKB-SubCell"/>
</dbReference>
<feature type="transmembrane region" description="Helical" evidence="5">
    <location>
        <begin position="37"/>
        <end position="56"/>
    </location>
</feature>
<feature type="transmembrane region" description="Helical" evidence="5">
    <location>
        <begin position="76"/>
        <end position="99"/>
    </location>
</feature>
<dbReference type="OrthoDB" id="396855at2"/>
<evidence type="ECO:0000256" key="1">
    <source>
        <dbReference type="ARBA" id="ARBA00004141"/>
    </source>
</evidence>
<proteinExistence type="predicted"/>
<evidence type="ECO:0000256" key="2">
    <source>
        <dbReference type="ARBA" id="ARBA00022692"/>
    </source>
</evidence>
<gene>
    <name evidence="6" type="ORF">NCTC10168_00103</name>
</gene>
<accession>A0A449B3P6</accession>
<dbReference type="PANTHER" id="PTHR16201:SF11">
    <property type="entry name" value="PQ-LOOP REPEAT-CONTAINING PROTEIN"/>
    <property type="match status" value="1"/>
</dbReference>
<evidence type="ECO:0000313" key="7">
    <source>
        <dbReference type="Proteomes" id="UP000290243"/>
    </source>
</evidence>
<sequence>MHIVSLIFGIISSIIMISISIPQIITTWKTKKVGGISYATFLIYFLGGFLFVVDFLLFNSTGTLNLLDPEKPTDLIITIIANLAFVFLMAITISGFFIFDKNLKLWFKVFFGILIWIATTFVIVFTIVTYAGYTKSIQLAPDNVVLTILTIIAGLCTALPFSVQIYKTIKAKSVQGLSFLMLWIGLFLNATIMVYLATSIPVGAPTWISAIVLQSIGMAIYTIMIILYFRYGFSKKEKNNTKVQA</sequence>
<evidence type="ECO:0000256" key="5">
    <source>
        <dbReference type="SAM" id="Phobius"/>
    </source>
</evidence>
<reference evidence="6 7" key="1">
    <citation type="submission" date="2019-01" db="EMBL/GenBank/DDBJ databases">
        <authorList>
            <consortium name="Pathogen Informatics"/>
        </authorList>
    </citation>
    <scope>NUCLEOTIDE SEQUENCE [LARGE SCALE GENOMIC DNA]</scope>
    <source>
        <strain evidence="6 7">NCTC10168</strain>
    </source>
</reference>
<evidence type="ECO:0008006" key="8">
    <source>
        <dbReference type="Google" id="ProtNLM"/>
    </source>
</evidence>
<dbReference type="Gene3D" id="1.20.1280.290">
    <property type="match status" value="2"/>
</dbReference>
<dbReference type="InterPro" id="IPR051415">
    <property type="entry name" value="LAAT-1"/>
</dbReference>
<dbReference type="KEGG" id="mmau:NCTC10168_00103"/>
<dbReference type="AlphaFoldDB" id="A0A449B3P6"/>
<feature type="transmembrane region" description="Helical" evidence="5">
    <location>
        <begin position="206"/>
        <end position="229"/>
    </location>
</feature>
<dbReference type="Pfam" id="PF04193">
    <property type="entry name" value="PQ-loop"/>
    <property type="match status" value="2"/>
</dbReference>
<dbReference type="PANTHER" id="PTHR16201">
    <property type="entry name" value="SEVEN TRANSMEMBRANE PROTEIN 1-RELATED"/>
    <property type="match status" value="1"/>
</dbReference>
<keyword evidence="3 5" id="KW-1133">Transmembrane helix</keyword>
<evidence type="ECO:0000313" key="6">
    <source>
        <dbReference type="EMBL" id="VEU75189.1"/>
    </source>
</evidence>
<keyword evidence="4 5" id="KW-0472">Membrane</keyword>
<dbReference type="InterPro" id="IPR006603">
    <property type="entry name" value="PQ-loop_rpt"/>
</dbReference>
<dbReference type="Proteomes" id="UP000290243">
    <property type="component" value="Chromosome"/>
</dbReference>
<dbReference type="SMART" id="SM00679">
    <property type="entry name" value="CTNS"/>
    <property type="match status" value="2"/>
</dbReference>
<name>A0A449B3P6_9BACT</name>
<keyword evidence="2 5" id="KW-0812">Transmembrane</keyword>